<evidence type="ECO:0000256" key="9">
    <source>
        <dbReference type="HAMAP-Rule" id="MF_00528"/>
    </source>
</evidence>
<evidence type="ECO:0000256" key="8">
    <source>
        <dbReference type="ARBA" id="ARBA00060749"/>
    </source>
</evidence>
<evidence type="ECO:0000313" key="11">
    <source>
        <dbReference type="Proteomes" id="UP000235116"/>
    </source>
</evidence>
<dbReference type="EMBL" id="CP022684">
    <property type="protein sequence ID" value="AUM14041.1"/>
    <property type="molecule type" value="Genomic_DNA"/>
</dbReference>
<dbReference type="PIRSF" id="PIRSF006305">
    <property type="entry name" value="Maf"/>
    <property type="match status" value="1"/>
</dbReference>
<comment type="catalytic activity">
    <reaction evidence="6">
        <text>N(7)-methyl-GTP + H2O = N(7)-methyl-GMP + diphosphate + H(+)</text>
        <dbReference type="Rhea" id="RHEA:58744"/>
        <dbReference type="ChEBI" id="CHEBI:15377"/>
        <dbReference type="ChEBI" id="CHEBI:15378"/>
        <dbReference type="ChEBI" id="CHEBI:33019"/>
        <dbReference type="ChEBI" id="CHEBI:58285"/>
        <dbReference type="ChEBI" id="CHEBI:87133"/>
    </reaction>
</comment>
<dbReference type="GO" id="GO:0036218">
    <property type="term" value="F:dTTP diphosphatase activity"/>
    <property type="evidence" value="ECO:0007669"/>
    <property type="project" value="RHEA"/>
</dbReference>
<comment type="catalytic activity">
    <reaction evidence="9">
        <text>dTTP + H2O = dTMP + diphosphate + H(+)</text>
        <dbReference type="Rhea" id="RHEA:28534"/>
        <dbReference type="ChEBI" id="CHEBI:15377"/>
        <dbReference type="ChEBI" id="CHEBI:15378"/>
        <dbReference type="ChEBI" id="CHEBI:33019"/>
        <dbReference type="ChEBI" id="CHEBI:37568"/>
        <dbReference type="ChEBI" id="CHEBI:63528"/>
        <dbReference type="EC" id="3.6.1.9"/>
    </reaction>
</comment>
<dbReference type="Gene3D" id="3.90.950.10">
    <property type="match status" value="1"/>
</dbReference>
<proteinExistence type="inferred from homology"/>
<dbReference type="AlphaFoldDB" id="A0A2K9LPI0"/>
<organism evidence="10 11">
    <name type="scientific">Ketobacter alkanivorans</name>
    <dbReference type="NCBI Taxonomy" id="1917421"/>
    <lineage>
        <taxon>Bacteria</taxon>
        <taxon>Pseudomonadati</taxon>
        <taxon>Pseudomonadota</taxon>
        <taxon>Gammaproteobacteria</taxon>
        <taxon>Pseudomonadales</taxon>
        <taxon>Ketobacteraceae</taxon>
        <taxon>Ketobacter</taxon>
    </lineage>
</organism>
<comment type="similarity">
    <text evidence="8">Belongs to the Maf family. YceF subfamily.</text>
</comment>
<feature type="site" description="Important for substrate specificity" evidence="9">
    <location>
        <position position="160"/>
    </location>
</feature>
<keyword evidence="4 9" id="KW-0378">Hydrolase</keyword>
<accession>A0A2K9LPI0</accession>
<evidence type="ECO:0000256" key="2">
    <source>
        <dbReference type="ARBA" id="ARBA00004496"/>
    </source>
</evidence>
<comment type="similarity">
    <text evidence="9">Belongs to the Maf family. YhdE subfamily.</text>
</comment>
<dbReference type="FunFam" id="3.90.950.10:FF:000005">
    <property type="entry name" value="7-methyl-GTP pyrophosphatase"/>
    <property type="match status" value="1"/>
</dbReference>
<protein>
    <recommendedName>
        <fullName evidence="9">dTTP/UTP pyrophosphatase</fullName>
        <shortName evidence="9">dTTPase/UTPase</shortName>
        <ecNumber evidence="9">3.6.1.9</ecNumber>
    </recommendedName>
    <alternativeName>
        <fullName evidence="9">Nucleoside triphosphate pyrophosphatase</fullName>
    </alternativeName>
    <alternativeName>
        <fullName evidence="9">Nucleotide pyrophosphatase</fullName>
        <shortName evidence="9">Nucleotide PPase</shortName>
    </alternativeName>
</protein>
<evidence type="ECO:0000256" key="1">
    <source>
        <dbReference type="ARBA" id="ARBA00001968"/>
    </source>
</evidence>
<dbReference type="PANTHER" id="PTHR43213:SF5">
    <property type="entry name" value="BIFUNCTIONAL DTTP_UTP PYROPHOSPHATASE_METHYLTRANSFERASE PROTEIN-RELATED"/>
    <property type="match status" value="1"/>
</dbReference>
<keyword evidence="5 9" id="KW-0546">Nucleotide metabolism</keyword>
<comment type="function">
    <text evidence="7">Nucleoside triphosphate pyrophosphatase that hydrolyzes 7-methyl-GTP (m(7)GTP). May have a dual role in cell division arrest and in preventing the incorporation of modified nucleotides into cellular nucleic acids.</text>
</comment>
<dbReference type="Proteomes" id="UP000235116">
    <property type="component" value="Chromosome"/>
</dbReference>
<evidence type="ECO:0000313" key="10">
    <source>
        <dbReference type="EMBL" id="AUM14041.1"/>
    </source>
</evidence>
<reference evidence="11" key="1">
    <citation type="submission" date="2017-08" db="EMBL/GenBank/DDBJ databases">
        <title>Direct submision.</title>
        <authorList>
            <person name="Kim S.-J."/>
            <person name="Rhee S.-K."/>
        </authorList>
    </citation>
    <scope>NUCLEOTIDE SEQUENCE [LARGE SCALE GENOMIC DNA]</scope>
    <source>
        <strain evidence="11">GI5</strain>
    </source>
</reference>
<dbReference type="InterPro" id="IPR003697">
    <property type="entry name" value="Maf-like"/>
</dbReference>
<dbReference type="InterPro" id="IPR029001">
    <property type="entry name" value="ITPase-like_fam"/>
</dbReference>
<dbReference type="OrthoDB" id="9807767at2"/>
<keyword evidence="11" id="KW-1185">Reference proteome</keyword>
<dbReference type="SUPFAM" id="SSF52972">
    <property type="entry name" value="ITPase-like"/>
    <property type="match status" value="1"/>
</dbReference>
<evidence type="ECO:0000256" key="6">
    <source>
        <dbReference type="ARBA" id="ARBA00050213"/>
    </source>
</evidence>
<comment type="catalytic activity">
    <reaction evidence="9">
        <text>UTP + H2O = UMP + diphosphate + H(+)</text>
        <dbReference type="Rhea" id="RHEA:29395"/>
        <dbReference type="ChEBI" id="CHEBI:15377"/>
        <dbReference type="ChEBI" id="CHEBI:15378"/>
        <dbReference type="ChEBI" id="CHEBI:33019"/>
        <dbReference type="ChEBI" id="CHEBI:46398"/>
        <dbReference type="ChEBI" id="CHEBI:57865"/>
        <dbReference type="EC" id="3.6.1.9"/>
    </reaction>
</comment>
<dbReference type="GO" id="GO:0009117">
    <property type="term" value="P:nucleotide metabolic process"/>
    <property type="evidence" value="ECO:0007669"/>
    <property type="project" value="UniProtKB-KW"/>
</dbReference>
<comment type="cofactor">
    <cofactor evidence="1 9">
        <name>a divalent metal cation</name>
        <dbReference type="ChEBI" id="CHEBI:60240"/>
    </cofactor>
</comment>
<keyword evidence="3 9" id="KW-0963">Cytoplasm</keyword>
<dbReference type="KEGG" id="kak:Kalk_17115"/>
<dbReference type="PANTHER" id="PTHR43213">
    <property type="entry name" value="BIFUNCTIONAL DTTP/UTP PYROPHOSPHATASE/METHYLTRANSFERASE PROTEIN-RELATED"/>
    <property type="match status" value="1"/>
</dbReference>
<comment type="subcellular location">
    <subcellularLocation>
        <location evidence="2 9">Cytoplasm</location>
    </subcellularLocation>
</comment>
<comment type="function">
    <text evidence="9">Nucleoside triphosphate pyrophosphatase that hydrolyzes dTTP and UTP. May have a dual role in cell division arrest and in preventing the incorporation of modified nucleotides into cellular nucleic acids.</text>
</comment>
<comment type="caution">
    <text evidence="9">Lacks conserved residue(s) required for the propagation of feature annotation.</text>
</comment>
<feature type="site" description="Important for substrate specificity" evidence="9">
    <location>
        <position position="78"/>
    </location>
</feature>
<dbReference type="GO" id="GO:0036221">
    <property type="term" value="F:UTP diphosphatase activity"/>
    <property type="evidence" value="ECO:0007669"/>
    <property type="project" value="RHEA"/>
</dbReference>
<evidence type="ECO:0000256" key="7">
    <source>
        <dbReference type="ARBA" id="ARBA00053369"/>
    </source>
</evidence>
<dbReference type="GO" id="GO:0005737">
    <property type="term" value="C:cytoplasm"/>
    <property type="evidence" value="ECO:0007669"/>
    <property type="project" value="UniProtKB-SubCell"/>
</dbReference>
<feature type="site" description="Important for substrate specificity" evidence="9">
    <location>
        <position position="15"/>
    </location>
</feature>
<evidence type="ECO:0000256" key="4">
    <source>
        <dbReference type="ARBA" id="ARBA00022801"/>
    </source>
</evidence>
<feature type="active site" description="Proton acceptor" evidence="9">
    <location>
        <position position="77"/>
    </location>
</feature>
<evidence type="ECO:0000256" key="5">
    <source>
        <dbReference type="ARBA" id="ARBA00023080"/>
    </source>
</evidence>
<dbReference type="Pfam" id="PF02545">
    <property type="entry name" value="Maf"/>
    <property type="match status" value="1"/>
</dbReference>
<dbReference type="EC" id="3.6.1.9" evidence="9"/>
<sequence length="204" mass="22206">MVSIDRVYLASSSPRRRELLHQIGVNFTVMHADVDESVGEGEAPLDYVCRLAQAKAEAVLARLQVEGLQSCPVLGADTSVVLGQQILGKPENEEHAVAMLMMLSGKTHQVITAVALAEEEQTRMVHSITDVSFREISEQEAHNYWLSGEPADKAGGYGIQGFGAILVERLSGSYSGVVGLPLYETANLLKQADVRLWKRSEKTA</sequence>
<dbReference type="CDD" id="cd00555">
    <property type="entry name" value="Maf"/>
    <property type="match status" value="1"/>
</dbReference>
<dbReference type="NCBIfam" id="TIGR00172">
    <property type="entry name" value="maf"/>
    <property type="match status" value="1"/>
</dbReference>
<evidence type="ECO:0000256" key="3">
    <source>
        <dbReference type="ARBA" id="ARBA00022490"/>
    </source>
</evidence>
<gene>
    <name evidence="10" type="ORF">Kalk_17115</name>
</gene>
<name>A0A2K9LPI0_9GAMM</name>
<dbReference type="HAMAP" id="MF_00528">
    <property type="entry name" value="Maf"/>
    <property type="match status" value="1"/>
</dbReference>